<keyword evidence="2" id="KW-0479">Metal-binding</keyword>
<protein>
    <submittedName>
        <fullName evidence="8">Dicamba O-demethylase, oxygenase component</fullName>
        <ecNumber evidence="8">1.14.15.-</ecNumber>
    </submittedName>
</protein>
<dbReference type="GO" id="GO:0046872">
    <property type="term" value="F:metal ion binding"/>
    <property type="evidence" value="ECO:0007669"/>
    <property type="project" value="UniProtKB-KW"/>
</dbReference>
<dbReference type="Pfam" id="PF00355">
    <property type="entry name" value="Rieske"/>
    <property type="match status" value="1"/>
</dbReference>
<dbReference type="PROSITE" id="PS51296">
    <property type="entry name" value="RIESKE"/>
    <property type="match status" value="1"/>
</dbReference>
<name>A0A6S7BGC5_9BURK</name>
<evidence type="ECO:0000259" key="7">
    <source>
        <dbReference type="PROSITE" id="PS51296"/>
    </source>
</evidence>
<dbReference type="Proteomes" id="UP000494115">
    <property type="component" value="Unassembled WGS sequence"/>
</dbReference>
<dbReference type="GO" id="GO:0008168">
    <property type="term" value="F:methyltransferase activity"/>
    <property type="evidence" value="ECO:0007669"/>
    <property type="project" value="UniProtKB-KW"/>
</dbReference>
<dbReference type="Gene3D" id="2.102.10.10">
    <property type="entry name" value="Rieske [2Fe-2S] iron-sulphur domain"/>
    <property type="match status" value="1"/>
</dbReference>
<dbReference type="RefSeq" id="WP_175107302.1">
    <property type="nucleotide sequence ID" value="NZ_CADIKM010000033.1"/>
</dbReference>
<dbReference type="GO" id="GO:0016491">
    <property type="term" value="F:oxidoreductase activity"/>
    <property type="evidence" value="ECO:0007669"/>
    <property type="project" value="UniProtKB-KW"/>
</dbReference>
<gene>
    <name evidence="8" type="primary">ddmC</name>
    <name evidence="8" type="ORF">LMG28138_04665</name>
</gene>
<dbReference type="GO" id="GO:0032259">
    <property type="term" value="P:methylation"/>
    <property type="evidence" value="ECO:0007669"/>
    <property type="project" value="UniProtKB-KW"/>
</dbReference>
<dbReference type="EC" id="1.14.15.-" evidence="8"/>
<dbReference type="EMBL" id="CADIKM010000033">
    <property type="protein sequence ID" value="CAB3799519.1"/>
    <property type="molecule type" value="Genomic_DNA"/>
</dbReference>
<evidence type="ECO:0000256" key="1">
    <source>
        <dbReference type="ARBA" id="ARBA00022714"/>
    </source>
</evidence>
<dbReference type="GO" id="GO:0051537">
    <property type="term" value="F:2 iron, 2 sulfur cluster binding"/>
    <property type="evidence" value="ECO:0007669"/>
    <property type="project" value="UniProtKB-KW"/>
</dbReference>
<dbReference type="InterPro" id="IPR044043">
    <property type="entry name" value="VanA_C_cat"/>
</dbReference>
<dbReference type="AlphaFoldDB" id="A0A6S7BGC5"/>
<dbReference type="SUPFAM" id="SSF55961">
    <property type="entry name" value="Bet v1-like"/>
    <property type="match status" value="1"/>
</dbReference>
<dbReference type="PANTHER" id="PTHR21266:SF60">
    <property type="entry name" value="3-KETOSTEROID-9-ALPHA-MONOOXYGENASE, OXYGENASE COMPONENT"/>
    <property type="match status" value="1"/>
</dbReference>
<accession>A0A6S7BGC5</accession>
<keyword evidence="4" id="KW-0408">Iron</keyword>
<reference evidence="8 9" key="1">
    <citation type="submission" date="2020-04" db="EMBL/GenBank/DDBJ databases">
        <authorList>
            <person name="De Canck E."/>
        </authorList>
    </citation>
    <scope>NUCLEOTIDE SEQUENCE [LARGE SCALE GENOMIC DNA]</scope>
    <source>
        <strain evidence="8 9">LMG 28138</strain>
    </source>
</reference>
<dbReference type="PANTHER" id="PTHR21266">
    <property type="entry name" value="IRON-SULFUR DOMAIN CONTAINING PROTEIN"/>
    <property type="match status" value="1"/>
</dbReference>
<keyword evidence="5" id="KW-0411">Iron-sulfur</keyword>
<keyword evidence="8" id="KW-0489">Methyltransferase</keyword>
<dbReference type="CDD" id="cd08878">
    <property type="entry name" value="RHO_alpha_C_DMO-like"/>
    <property type="match status" value="1"/>
</dbReference>
<keyword evidence="3 8" id="KW-0560">Oxidoreductase</keyword>
<dbReference type="InterPro" id="IPR036922">
    <property type="entry name" value="Rieske_2Fe-2S_sf"/>
</dbReference>
<evidence type="ECO:0000256" key="2">
    <source>
        <dbReference type="ARBA" id="ARBA00022723"/>
    </source>
</evidence>
<evidence type="ECO:0000256" key="4">
    <source>
        <dbReference type="ARBA" id="ARBA00023004"/>
    </source>
</evidence>
<dbReference type="InterPro" id="IPR017941">
    <property type="entry name" value="Rieske_2Fe-2S"/>
</dbReference>
<evidence type="ECO:0000256" key="5">
    <source>
        <dbReference type="ARBA" id="ARBA00023014"/>
    </source>
</evidence>
<evidence type="ECO:0000313" key="9">
    <source>
        <dbReference type="Proteomes" id="UP000494115"/>
    </source>
</evidence>
<feature type="region of interest" description="Disordered" evidence="6">
    <location>
        <begin position="353"/>
        <end position="372"/>
    </location>
</feature>
<dbReference type="Gene3D" id="3.90.380.10">
    <property type="entry name" value="Naphthalene 1,2-dioxygenase Alpha Subunit, Chain A, domain 1"/>
    <property type="match status" value="1"/>
</dbReference>
<sequence length="372" mass="41341">MYLKNTWYVACTPDEIEGKPLGRQICGERIVFFRGPEGKVTAVEDFCPHRGVPLSLGFMREGHLVCGYHGLSIGGDGQCASMPGQLPGGVQAIRRFPAVRSFPVVERYGFVWVWTGDAELADPGKLHHLAWAEDPEWAYGGGLYHVHCDYRLMIDNLMDLTHETYVHATSIGQPEIEHALPDTQVDGDHVVTRRFMQNIKAPPFWAAALRGNGLADDVPCDRWQICRFTPPSHVLIDVGVAHAGHGGFDADPKYRAGSIVVDFITPETETSMWYFWGMARNFKPADAELTARIREGQAKIFSEDLAILEAQQRNLSANPQRRILNLNIDAGGVRSRRVIDRLLEKEQQERAALRKAREAKGAIDSTSSAAPA</sequence>
<keyword evidence="9" id="KW-1185">Reference proteome</keyword>
<evidence type="ECO:0000313" key="8">
    <source>
        <dbReference type="EMBL" id="CAB3799519.1"/>
    </source>
</evidence>
<dbReference type="SUPFAM" id="SSF50022">
    <property type="entry name" value="ISP domain"/>
    <property type="match status" value="1"/>
</dbReference>
<keyword evidence="8" id="KW-0808">Transferase</keyword>
<dbReference type="InterPro" id="IPR050584">
    <property type="entry name" value="Cholesterol_7-desaturase"/>
</dbReference>
<evidence type="ECO:0000256" key="3">
    <source>
        <dbReference type="ARBA" id="ARBA00023002"/>
    </source>
</evidence>
<proteinExistence type="predicted"/>
<organism evidence="8 9">
    <name type="scientific">Pararobbsia alpina</name>
    <dbReference type="NCBI Taxonomy" id="621374"/>
    <lineage>
        <taxon>Bacteria</taxon>
        <taxon>Pseudomonadati</taxon>
        <taxon>Pseudomonadota</taxon>
        <taxon>Betaproteobacteria</taxon>
        <taxon>Burkholderiales</taxon>
        <taxon>Burkholderiaceae</taxon>
        <taxon>Pararobbsia</taxon>
    </lineage>
</organism>
<evidence type="ECO:0000256" key="6">
    <source>
        <dbReference type="SAM" id="MobiDB-lite"/>
    </source>
</evidence>
<keyword evidence="1" id="KW-0001">2Fe-2S</keyword>
<feature type="domain" description="Rieske" evidence="7">
    <location>
        <begin position="7"/>
        <end position="113"/>
    </location>
</feature>
<dbReference type="Pfam" id="PF19112">
    <property type="entry name" value="VanA_C"/>
    <property type="match status" value="1"/>
</dbReference>